<protein>
    <submittedName>
        <fullName evidence="6">Protein CBFA2T1</fullName>
    </submittedName>
</protein>
<sequence length="423" mass="47495">MATPQDTPMTCPCCGDEATKTCSGCRDIRYCSAACQKSDWKIHKHLCKSLGQFPERPRKDMRRAIYFPPDGDKPVFTWLETYPGIGCAHVETEGIIDFGRSKGSISIPLNVRTMRPLSKRIELHYDDEFNFNYDCQNPALRTACNDVIRVSWRGPLLAYTGATSAETGDIMSVEDFPMHQYSALMAYLIKLNECSHESLNTFYRQLVAKKIQAARIVEAAKRLPGRPVFEGVEINEDHPAYLVKYGRLAKVIGRGAEPGEISPISQRIGMPLVAWKYPTLKMPSTQNKQGNEEVTAMFINIDTNEDQFGFAPLDWNGPKVADVLLTRGDQKTLDPDTAAAFAAYCHYHILPFVERALVKGSATKQYINRALEEVTPEKWALFQEQWQKLQAKSAEVGDTLVAGKPRMGLTLADYRSVVARFLP</sequence>
<accession>A0A8H6RU98</accession>
<evidence type="ECO:0000256" key="4">
    <source>
        <dbReference type="PROSITE-ProRule" id="PRU00134"/>
    </source>
</evidence>
<dbReference type="Gene3D" id="6.10.140.2220">
    <property type="match status" value="1"/>
</dbReference>
<dbReference type="Proteomes" id="UP000660729">
    <property type="component" value="Unassembled WGS sequence"/>
</dbReference>
<dbReference type="EMBL" id="JABCIY010000001">
    <property type="protein sequence ID" value="KAF7198526.1"/>
    <property type="molecule type" value="Genomic_DNA"/>
</dbReference>
<name>A0A8H6RU98_9PEZI</name>
<evidence type="ECO:0000313" key="7">
    <source>
        <dbReference type="Proteomes" id="UP000660729"/>
    </source>
</evidence>
<dbReference type="AlphaFoldDB" id="A0A8H6RU98"/>
<organism evidence="6 7">
    <name type="scientific">Pseudocercospora fuligena</name>
    <dbReference type="NCBI Taxonomy" id="685502"/>
    <lineage>
        <taxon>Eukaryota</taxon>
        <taxon>Fungi</taxon>
        <taxon>Dikarya</taxon>
        <taxon>Ascomycota</taxon>
        <taxon>Pezizomycotina</taxon>
        <taxon>Dothideomycetes</taxon>
        <taxon>Dothideomycetidae</taxon>
        <taxon>Mycosphaerellales</taxon>
        <taxon>Mycosphaerellaceae</taxon>
        <taxon>Pseudocercospora</taxon>
    </lineage>
</organism>
<dbReference type="OrthoDB" id="437457at2759"/>
<keyword evidence="3" id="KW-0862">Zinc</keyword>
<evidence type="ECO:0000256" key="2">
    <source>
        <dbReference type="ARBA" id="ARBA00022771"/>
    </source>
</evidence>
<dbReference type="GO" id="GO:0008270">
    <property type="term" value="F:zinc ion binding"/>
    <property type="evidence" value="ECO:0007669"/>
    <property type="project" value="UniProtKB-KW"/>
</dbReference>
<reference evidence="6" key="1">
    <citation type="submission" date="2020-04" db="EMBL/GenBank/DDBJ databases">
        <title>Draft genome resource of the tomato pathogen Pseudocercospora fuligena.</title>
        <authorList>
            <person name="Zaccaron A."/>
        </authorList>
    </citation>
    <scope>NUCLEOTIDE SEQUENCE</scope>
    <source>
        <strain evidence="6">PF001</strain>
    </source>
</reference>
<keyword evidence="2 4" id="KW-0863">Zinc-finger</keyword>
<dbReference type="SUPFAM" id="SSF144232">
    <property type="entry name" value="HIT/MYND zinc finger-like"/>
    <property type="match status" value="1"/>
</dbReference>
<comment type="caution">
    <text evidence="6">The sequence shown here is derived from an EMBL/GenBank/DDBJ whole genome shotgun (WGS) entry which is preliminary data.</text>
</comment>
<evidence type="ECO:0000259" key="5">
    <source>
        <dbReference type="PROSITE" id="PS50865"/>
    </source>
</evidence>
<dbReference type="PROSITE" id="PS50865">
    <property type="entry name" value="ZF_MYND_2"/>
    <property type="match status" value="1"/>
</dbReference>
<dbReference type="PROSITE" id="PS01360">
    <property type="entry name" value="ZF_MYND_1"/>
    <property type="match status" value="1"/>
</dbReference>
<evidence type="ECO:0000256" key="1">
    <source>
        <dbReference type="ARBA" id="ARBA00022723"/>
    </source>
</evidence>
<gene>
    <name evidence="6" type="ORF">HII31_00265</name>
</gene>
<dbReference type="Pfam" id="PF01753">
    <property type="entry name" value="zf-MYND"/>
    <property type="match status" value="1"/>
</dbReference>
<keyword evidence="7" id="KW-1185">Reference proteome</keyword>
<evidence type="ECO:0000256" key="3">
    <source>
        <dbReference type="ARBA" id="ARBA00022833"/>
    </source>
</evidence>
<dbReference type="InterPro" id="IPR002893">
    <property type="entry name" value="Znf_MYND"/>
</dbReference>
<proteinExistence type="predicted"/>
<keyword evidence="1" id="KW-0479">Metal-binding</keyword>
<feature type="domain" description="MYND-type" evidence="5">
    <location>
        <begin position="11"/>
        <end position="47"/>
    </location>
</feature>
<evidence type="ECO:0000313" key="6">
    <source>
        <dbReference type="EMBL" id="KAF7198526.1"/>
    </source>
</evidence>